<dbReference type="AlphaFoldDB" id="T1BD34"/>
<reference evidence="2" key="1">
    <citation type="submission" date="2013-08" db="EMBL/GenBank/DDBJ databases">
        <authorList>
            <person name="Mendez C."/>
            <person name="Richter M."/>
            <person name="Ferrer M."/>
            <person name="Sanchez J."/>
        </authorList>
    </citation>
    <scope>NUCLEOTIDE SEQUENCE</scope>
</reference>
<feature type="non-terminal residue" evidence="2">
    <location>
        <position position="273"/>
    </location>
</feature>
<evidence type="ECO:0000313" key="2">
    <source>
        <dbReference type="EMBL" id="EQD52110.1"/>
    </source>
</evidence>
<evidence type="ECO:0000256" key="1">
    <source>
        <dbReference type="SAM" id="MobiDB-lite"/>
    </source>
</evidence>
<reference evidence="2" key="2">
    <citation type="journal article" date="2014" name="ISME J.">
        <title>Microbial stratification in low pH oxic and suboxic macroscopic growths along an acid mine drainage.</title>
        <authorList>
            <person name="Mendez-Garcia C."/>
            <person name="Mesa V."/>
            <person name="Sprenger R.R."/>
            <person name="Richter M."/>
            <person name="Diez M.S."/>
            <person name="Solano J."/>
            <person name="Bargiela R."/>
            <person name="Golyshina O.V."/>
            <person name="Manteca A."/>
            <person name="Ramos J.L."/>
            <person name="Gallego J.R."/>
            <person name="Llorente I."/>
            <person name="Martins Dos Santos V.A."/>
            <person name="Jensen O.N."/>
            <person name="Pelaez A.I."/>
            <person name="Sanchez J."/>
            <person name="Ferrer M."/>
        </authorList>
    </citation>
    <scope>NUCLEOTIDE SEQUENCE</scope>
</reference>
<feature type="region of interest" description="Disordered" evidence="1">
    <location>
        <begin position="143"/>
        <end position="169"/>
    </location>
</feature>
<comment type="caution">
    <text evidence="2">The sequence shown here is derived from an EMBL/GenBank/DDBJ whole genome shotgun (WGS) entry which is preliminary data.</text>
</comment>
<proteinExistence type="predicted"/>
<protein>
    <submittedName>
        <fullName evidence="2">Transposase IS4 family protein</fullName>
    </submittedName>
</protein>
<name>T1BD34_9ZZZZ</name>
<organism evidence="2">
    <name type="scientific">mine drainage metagenome</name>
    <dbReference type="NCBI Taxonomy" id="410659"/>
    <lineage>
        <taxon>unclassified sequences</taxon>
        <taxon>metagenomes</taxon>
        <taxon>ecological metagenomes</taxon>
    </lineage>
</organism>
<accession>T1BD34</accession>
<dbReference type="EMBL" id="AUZX01009366">
    <property type="protein sequence ID" value="EQD52110.1"/>
    <property type="molecule type" value="Genomic_DNA"/>
</dbReference>
<feature type="non-terminal residue" evidence="2">
    <location>
        <position position="1"/>
    </location>
</feature>
<sequence length="273" mass="30967">YEKREPVDRNWHQYDQAQVNEIADVLETIRDVVNIVSSRIPEEKRGTGRPPVPAPDIVKVMLMQAYFGIPNRVAQGFLRLFGEKLGISSEFSYKTIERGYDPERSKKLLDEVLRIMNESGNPLEKIFSTDGTGDPNTMKVNYESKRSQQRIEKEKNKDKSESDAFPHTKGKHDFQYSSFSVGVHTKIIAGLYTTDDHSIGELSMFPGIMAQTVSLCPQIDVMLGDALYSNRKICSIADEYGITPYFLPKTNATFRSKGVVSWKTMLYGFVDDT</sequence>
<gene>
    <name evidence="2" type="ORF">B1A_12848</name>
</gene>